<evidence type="ECO:0000256" key="3">
    <source>
        <dbReference type="ARBA" id="ARBA00012333"/>
    </source>
</evidence>
<dbReference type="InterPro" id="IPR013747">
    <property type="entry name" value="ACP_syn_III_C"/>
</dbReference>
<keyword evidence="14" id="KW-1185">Reference proteome</keyword>
<dbReference type="Gene3D" id="3.40.47.10">
    <property type="match status" value="1"/>
</dbReference>
<reference evidence="13" key="1">
    <citation type="journal article" date="2015" name="PeerJ">
        <title>First genomic representation of candidate bacterial phylum KSB3 points to enhanced environmental sensing as a trigger of wastewater bulking.</title>
        <authorList>
            <person name="Sekiguchi Y."/>
            <person name="Ohashi A."/>
            <person name="Parks D.H."/>
            <person name="Yamauchi T."/>
            <person name="Tyson G.W."/>
            <person name="Hugenholtz P."/>
        </authorList>
    </citation>
    <scope>NUCLEOTIDE SEQUENCE [LARGE SCALE GENOMIC DNA]</scope>
</reference>
<dbReference type="HOGENOM" id="CLU_039592_3_1_0"/>
<keyword evidence="8 10" id="KW-0275">Fatty acid biosynthesis</keyword>
<comment type="function">
    <text evidence="10">Catalyzes the condensation reaction of fatty acid synthesis by the addition to an acyl acceptor of two carbons from malonyl-ACP. Catalyzes the first condensation reaction which initiates fatty acid synthesis and may therefore play a role in governing the total rate of fatty acid production. Possesses both acetoacetyl-ACP synthase and acetyl transacylase activities. Its substrate specificity determines the biosynthesis of branched-chain and/or straight-chain of fatty acids.</text>
</comment>
<dbReference type="STRING" id="1499966.U14_01547"/>
<keyword evidence="10" id="KW-0012">Acyltransferase</keyword>
<gene>
    <name evidence="10" type="primary">fabH</name>
    <name evidence="13" type="ORF">U14_01547</name>
</gene>
<evidence type="ECO:0000256" key="1">
    <source>
        <dbReference type="ARBA" id="ARBA00005194"/>
    </source>
</evidence>
<dbReference type="GO" id="GO:0033818">
    <property type="term" value="F:beta-ketoacyl-acyl-carrier-protein synthase III activity"/>
    <property type="evidence" value="ECO:0007669"/>
    <property type="project" value="UniProtKB-UniRule"/>
</dbReference>
<feature type="active site" evidence="10">
    <location>
        <position position="313"/>
    </location>
</feature>
<dbReference type="UniPathway" id="UPA00094"/>
<feature type="active site" evidence="10">
    <location>
        <position position="140"/>
    </location>
</feature>
<keyword evidence="4 10" id="KW-0444">Lipid biosynthesis</keyword>
<dbReference type="FunFam" id="3.40.47.10:FF:000004">
    <property type="entry name" value="3-oxoacyl-[acyl-carrier-protein] synthase 3"/>
    <property type="match status" value="1"/>
</dbReference>
<keyword evidence="5 10" id="KW-0808">Transferase</keyword>
<dbReference type="CDD" id="cd00830">
    <property type="entry name" value="KAS_III"/>
    <property type="match status" value="1"/>
</dbReference>
<dbReference type="NCBIfam" id="NF006829">
    <property type="entry name" value="PRK09352.1"/>
    <property type="match status" value="1"/>
</dbReference>
<comment type="pathway">
    <text evidence="1 10">Lipid metabolism; fatty acid biosynthesis.</text>
</comment>
<keyword evidence="6 10" id="KW-0276">Fatty acid metabolism</keyword>
<comment type="domain">
    <text evidence="10">The last Arg residue of the ACP-binding site is essential for the weak association between ACP/AcpP and FabH.</text>
</comment>
<comment type="catalytic activity">
    <reaction evidence="9">
        <text>malonyl-[ACP] + acetyl-CoA + H(+) = 3-oxobutanoyl-[ACP] + CO2 + CoA</text>
        <dbReference type="Rhea" id="RHEA:12080"/>
        <dbReference type="Rhea" id="RHEA-COMP:9623"/>
        <dbReference type="Rhea" id="RHEA-COMP:9625"/>
        <dbReference type="ChEBI" id="CHEBI:15378"/>
        <dbReference type="ChEBI" id="CHEBI:16526"/>
        <dbReference type="ChEBI" id="CHEBI:57287"/>
        <dbReference type="ChEBI" id="CHEBI:57288"/>
        <dbReference type="ChEBI" id="CHEBI:78449"/>
        <dbReference type="ChEBI" id="CHEBI:78450"/>
        <dbReference type="EC" id="2.3.1.180"/>
    </reaction>
    <physiologicalReaction direction="left-to-right" evidence="9">
        <dbReference type="Rhea" id="RHEA:12081"/>
    </physiologicalReaction>
</comment>
<dbReference type="Pfam" id="PF08545">
    <property type="entry name" value="ACP_syn_III"/>
    <property type="match status" value="1"/>
</dbReference>
<dbReference type="EMBL" id="DF820456">
    <property type="protein sequence ID" value="GAK50319.1"/>
    <property type="molecule type" value="Genomic_DNA"/>
</dbReference>
<protein>
    <recommendedName>
        <fullName evidence="3 10">Beta-ketoacyl-[acyl-carrier-protein] synthase III</fullName>
        <shortName evidence="10">Beta-ketoacyl-ACP synthase III</shortName>
        <shortName evidence="10">KAS III</shortName>
        <ecNumber evidence="3 10">2.3.1.180</ecNumber>
    </recommendedName>
    <alternativeName>
        <fullName evidence="10">3-oxoacyl-[acyl-carrier-protein] synthase 3</fullName>
    </alternativeName>
    <alternativeName>
        <fullName evidence="10">3-oxoacyl-[acyl-carrier-protein] synthase III</fullName>
    </alternativeName>
</protein>
<dbReference type="PANTHER" id="PTHR43091:SF1">
    <property type="entry name" value="BETA-KETOACYL-[ACYL-CARRIER-PROTEIN] SYNTHASE III, CHLOROPLASTIC"/>
    <property type="match status" value="1"/>
</dbReference>
<comment type="subcellular location">
    <subcellularLocation>
        <location evidence="10">Cytoplasm</location>
    </subcellularLocation>
</comment>
<evidence type="ECO:0000256" key="5">
    <source>
        <dbReference type="ARBA" id="ARBA00022679"/>
    </source>
</evidence>
<dbReference type="InterPro" id="IPR016039">
    <property type="entry name" value="Thiolase-like"/>
</dbReference>
<proteinExistence type="inferred from homology"/>
<comment type="subunit">
    <text evidence="10">Homodimer.</text>
</comment>
<dbReference type="PANTHER" id="PTHR43091">
    <property type="entry name" value="3-OXOACYL-[ACYL-CARRIER-PROTEIN] SYNTHASE"/>
    <property type="match status" value="1"/>
</dbReference>
<comment type="similarity">
    <text evidence="2 10">Belongs to the thiolase-like superfamily. FabH family.</text>
</comment>
<keyword evidence="7 10" id="KW-0443">Lipid metabolism</keyword>
<feature type="region of interest" description="ACP-binding" evidence="10">
    <location>
        <begin position="284"/>
        <end position="288"/>
    </location>
</feature>
<evidence type="ECO:0000259" key="12">
    <source>
        <dbReference type="Pfam" id="PF08545"/>
    </source>
</evidence>
<evidence type="ECO:0000259" key="11">
    <source>
        <dbReference type="Pfam" id="PF08541"/>
    </source>
</evidence>
<organism evidence="13">
    <name type="scientific">Candidatus Moduliflexus flocculans</name>
    <dbReference type="NCBI Taxonomy" id="1499966"/>
    <lineage>
        <taxon>Bacteria</taxon>
        <taxon>Candidatus Moduliflexota</taxon>
        <taxon>Candidatus Moduliflexia</taxon>
        <taxon>Candidatus Moduliflexales</taxon>
        <taxon>Candidatus Moduliflexaceae</taxon>
    </lineage>
</organism>
<feature type="domain" description="Beta-ketoacyl-[acyl-carrier-protein] synthase III C-terminal" evidence="11">
    <location>
        <begin position="267"/>
        <end position="356"/>
    </location>
</feature>
<dbReference type="GO" id="GO:0005737">
    <property type="term" value="C:cytoplasm"/>
    <property type="evidence" value="ECO:0007669"/>
    <property type="project" value="UniProtKB-SubCell"/>
</dbReference>
<evidence type="ECO:0000256" key="7">
    <source>
        <dbReference type="ARBA" id="ARBA00023098"/>
    </source>
</evidence>
<sequence>MMRKERVCQRSYGRYKASRFLNADIQYNMFRSKIIGTGSYLPEKVVTNFDLEQMVDTSDEWIRERTGIKERRIAEDVPVSHLAFGAAERALKDAMVDPMEIDLIVLGTVTPDMPMPSTACIVQHKLGAYKAVAFDVAAACSGFLYALAVGDQFIRSGMYKKVLVIGADMFSKVVDWTNRDTCILFSDGAGAMLLQATDEHDEEHVVKSVHLFSDGSQSDKLYIPGGGSLNPASHDTLHEGMHYVRMKGNDLFKLAVKAMVDASHVALEHNGLTVKDVNLVVPHQANIRIMEAIAKKLHLPMEKVMVTIDYYGNSSAATVPTAFDKARHVGKIQDGDTILAVAFGAGLTWASTLIKW</sequence>
<evidence type="ECO:0000313" key="14">
    <source>
        <dbReference type="Proteomes" id="UP000030700"/>
    </source>
</evidence>
<dbReference type="Pfam" id="PF08541">
    <property type="entry name" value="ACP_syn_III_C"/>
    <property type="match status" value="1"/>
</dbReference>
<dbReference type="InterPro" id="IPR004655">
    <property type="entry name" value="FabH"/>
</dbReference>
<dbReference type="GO" id="GO:0006633">
    <property type="term" value="P:fatty acid biosynthetic process"/>
    <property type="evidence" value="ECO:0007669"/>
    <property type="project" value="UniProtKB-UniRule"/>
</dbReference>
<evidence type="ECO:0000256" key="4">
    <source>
        <dbReference type="ARBA" id="ARBA00022516"/>
    </source>
</evidence>
<evidence type="ECO:0000256" key="10">
    <source>
        <dbReference type="HAMAP-Rule" id="MF_01815"/>
    </source>
</evidence>
<dbReference type="EC" id="2.3.1.180" evidence="3 10"/>
<dbReference type="InterPro" id="IPR013751">
    <property type="entry name" value="ACP_syn_III_N"/>
</dbReference>
<evidence type="ECO:0000256" key="6">
    <source>
        <dbReference type="ARBA" id="ARBA00022832"/>
    </source>
</evidence>
<feature type="active site" evidence="10">
    <location>
        <position position="283"/>
    </location>
</feature>
<evidence type="ECO:0000256" key="2">
    <source>
        <dbReference type="ARBA" id="ARBA00008642"/>
    </source>
</evidence>
<dbReference type="NCBIfam" id="TIGR00747">
    <property type="entry name" value="fabH"/>
    <property type="match status" value="1"/>
</dbReference>
<dbReference type="Proteomes" id="UP000030700">
    <property type="component" value="Unassembled WGS sequence"/>
</dbReference>
<name>A0A0S6VWK7_9BACT</name>
<keyword evidence="10" id="KW-0963">Cytoplasm</keyword>
<evidence type="ECO:0000256" key="8">
    <source>
        <dbReference type="ARBA" id="ARBA00023160"/>
    </source>
</evidence>
<accession>A0A0S6VWK7</accession>
<evidence type="ECO:0000256" key="9">
    <source>
        <dbReference type="ARBA" id="ARBA00051096"/>
    </source>
</evidence>
<dbReference type="SUPFAM" id="SSF53901">
    <property type="entry name" value="Thiolase-like"/>
    <property type="match status" value="1"/>
</dbReference>
<dbReference type="HAMAP" id="MF_01815">
    <property type="entry name" value="FabH"/>
    <property type="match status" value="1"/>
</dbReference>
<dbReference type="AlphaFoldDB" id="A0A0S6VWK7"/>
<dbReference type="GO" id="GO:0004315">
    <property type="term" value="F:3-oxoacyl-[acyl-carrier-protein] synthase activity"/>
    <property type="evidence" value="ECO:0007669"/>
    <property type="project" value="InterPro"/>
</dbReference>
<feature type="domain" description="Beta-ketoacyl-[acyl-carrier-protein] synthase III N-terminal" evidence="12">
    <location>
        <begin position="134"/>
        <end position="215"/>
    </location>
</feature>
<keyword evidence="10" id="KW-0511">Multifunctional enzyme</keyword>
<evidence type="ECO:0000313" key="13">
    <source>
        <dbReference type="EMBL" id="GAK50319.1"/>
    </source>
</evidence>